<dbReference type="InterPro" id="IPR004838">
    <property type="entry name" value="NHTrfase_class1_PyrdxlP-BS"/>
</dbReference>
<dbReference type="EMBL" id="AP019860">
    <property type="protein sequence ID" value="BBM85810.1"/>
    <property type="molecule type" value="Genomic_DNA"/>
</dbReference>
<evidence type="ECO:0000313" key="13">
    <source>
        <dbReference type="EMBL" id="BBM85810.1"/>
    </source>
</evidence>
<proteinExistence type="inferred from homology"/>
<evidence type="ECO:0000256" key="1">
    <source>
        <dbReference type="ARBA" id="ARBA00001933"/>
    </source>
</evidence>
<dbReference type="InterPro" id="IPR005861">
    <property type="entry name" value="HisP_aminotrans"/>
</dbReference>
<comment type="catalytic activity">
    <reaction evidence="11">
        <text>L-histidinol phosphate + 2-oxoglutarate = 3-(imidazol-4-yl)-2-oxopropyl phosphate + L-glutamate</text>
        <dbReference type="Rhea" id="RHEA:23744"/>
        <dbReference type="ChEBI" id="CHEBI:16810"/>
        <dbReference type="ChEBI" id="CHEBI:29985"/>
        <dbReference type="ChEBI" id="CHEBI:57766"/>
        <dbReference type="ChEBI" id="CHEBI:57980"/>
        <dbReference type="EC" id="2.6.1.9"/>
    </reaction>
</comment>
<dbReference type="KEGG" id="uam:UABAM_04188"/>
<comment type="cofactor">
    <cofactor evidence="1">
        <name>pyridoxal 5'-phosphate</name>
        <dbReference type="ChEBI" id="CHEBI:597326"/>
    </cofactor>
</comment>
<dbReference type="CDD" id="cd00609">
    <property type="entry name" value="AAT_like"/>
    <property type="match status" value="1"/>
</dbReference>
<evidence type="ECO:0000256" key="7">
    <source>
        <dbReference type="ARBA" id="ARBA00022605"/>
    </source>
</evidence>
<evidence type="ECO:0000256" key="4">
    <source>
        <dbReference type="ARBA" id="ARBA00011738"/>
    </source>
</evidence>
<keyword evidence="7" id="KW-0028">Amino-acid biosynthesis</keyword>
<comment type="pathway">
    <text evidence="2">Amino-acid biosynthesis; L-histidine biosynthesis; L-histidine from 5-phospho-alpha-D-ribose 1-diphosphate: step 7/9.</text>
</comment>
<keyword evidence="6 13" id="KW-0032">Aminotransferase</keyword>
<gene>
    <name evidence="13" type="ORF">UABAM_04188</name>
</gene>
<evidence type="ECO:0000256" key="6">
    <source>
        <dbReference type="ARBA" id="ARBA00022576"/>
    </source>
</evidence>
<evidence type="ECO:0000256" key="3">
    <source>
        <dbReference type="ARBA" id="ARBA00007970"/>
    </source>
</evidence>
<dbReference type="InterPro" id="IPR015422">
    <property type="entry name" value="PyrdxlP-dep_Trfase_small"/>
</dbReference>
<dbReference type="InterPro" id="IPR004839">
    <property type="entry name" value="Aminotransferase_I/II_large"/>
</dbReference>
<evidence type="ECO:0000256" key="9">
    <source>
        <dbReference type="ARBA" id="ARBA00022898"/>
    </source>
</evidence>
<evidence type="ECO:0000256" key="2">
    <source>
        <dbReference type="ARBA" id="ARBA00005011"/>
    </source>
</evidence>
<dbReference type="PANTHER" id="PTHR43643">
    <property type="entry name" value="HISTIDINOL-PHOSPHATE AMINOTRANSFERASE 2"/>
    <property type="match status" value="1"/>
</dbReference>
<dbReference type="GO" id="GO:0000105">
    <property type="term" value="P:L-histidine biosynthetic process"/>
    <property type="evidence" value="ECO:0007669"/>
    <property type="project" value="UniProtKB-KW"/>
</dbReference>
<evidence type="ECO:0000256" key="11">
    <source>
        <dbReference type="ARBA" id="ARBA00047481"/>
    </source>
</evidence>
<evidence type="ECO:0000256" key="10">
    <source>
        <dbReference type="ARBA" id="ARBA00023102"/>
    </source>
</evidence>
<dbReference type="NCBIfam" id="TIGR01141">
    <property type="entry name" value="hisC"/>
    <property type="match status" value="1"/>
</dbReference>
<dbReference type="InterPro" id="IPR050106">
    <property type="entry name" value="HistidinolP_aminotransfase"/>
</dbReference>
<name>A0A5S9IQN8_UABAM</name>
<reference evidence="13 14" key="1">
    <citation type="submission" date="2019-08" db="EMBL/GenBank/DDBJ databases">
        <title>Complete genome sequence of Candidatus Uab amorphum.</title>
        <authorList>
            <person name="Shiratori T."/>
            <person name="Suzuki S."/>
            <person name="Kakizawa Y."/>
            <person name="Ishida K."/>
        </authorList>
    </citation>
    <scope>NUCLEOTIDE SEQUENCE [LARGE SCALE GENOMIC DNA]</scope>
    <source>
        <strain evidence="13 14">SRT547</strain>
    </source>
</reference>
<dbReference type="GO" id="GO:0030170">
    <property type="term" value="F:pyridoxal phosphate binding"/>
    <property type="evidence" value="ECO:0007669"/>
    <property type="project" value="InterPro"/>
</dbReference>
<dbReference type="Gene3D" id="3.90.1150.10">
    <property type="entry name" value="Aspartate Aminotransferase, domain 1"/>
    <property type="match status" value="1"/>
</dbReference>
<organism evidence="13 14">
    <name type="scientific">Uabimicrobium amorphum</name>
    <dbReference type="NCBI Taxonomy" id="2596890"/>
    <lineage>
        <taxon>Bacteria</taxon>
        <taxon>Pseudomonadati</taxon>
        <taxon>Planctomycetota</taxon>
        <taxon>Candidatus Uabimicrobiia</taxon>
        <taxon>Candidatus Uabimicrobiales</taxon>
        <taxon>Candidatus Uabimicrobiaceae</taxon>
        <taxon>Candidatus Uabimicrobium</taxon>
    </lineage>
</organism>
<evidence type="ECO:0000256" key="8">
    <source>
        <dbReference type="ARBA" id="ARBA00022679"/>
    </source>
</evidence>
<keyword evidence="8 13" id="KW-0808">Transferase</keyword>
<dbReference type="Gene3D" id="3.40.640.10">
    <property type="entry name" value="Type I PLP-dependent aspartate aminotransferase-like (Major domain)"/>
    <property type="match status" value="1"/>
</dbReference>
<dbReference type="SUPFAM" id="SSF53383">
    <property type="entry name" value="PLP-dependent transferases"/>
    <property type="match status" value="1"/>
</dbReference>
<evidence type="ECO:0000259" key="12">
    <source>
        <dbReference type="Pfam" id="PF00155"/>
    </source>
</evidence>
<dbReference type="AlphaFoldDB" id="A0A5S9IQN8"/>
<dbReference type="PROSITE" id="PS00105">
    <property type="entry name" value="AA_TRANSFER_CLASS_1"/>
    <property type="match status" value="1"/>
</dbReference>
<dbReference type="Pfam" id="PF00155">
    <property type="entry name" value="Aminotran_1_2"/>
    <property type="match status" value="1"/>
</dbReference>
<feature type="domain" description="Aminotransferase class I/classII large" evidence="12">
    <location>
        <begin position="5"/>
        <end position="322"/>
    </location>
</feature>
<comment type="subunit">
    <text evidence="4">Homodimer.</text>
</comment>
<sequence length="343" mass="38634">MSNTMKIKLDANENPWGPSPQVVEIIQQIATNLHRYPKRDDSELCDALSAKYNLTKQHFCVANSACDVIEMITRAFLCKQTQAIVCPPTFHIYEKMAKLQEAQVLEVALGAKDFSYNITQIIAAITPQTRVVFVCSPNNPTGSTLSSSQFSELLRGIPKDVLLVVDEVYKHFADDNDLKQSMHYTNNYRNLFIIHSFSKAYGLAGMRLGYGVSHPSTMLKIRKFYRTYHLNSLALAAGIAALNDEEHLQKSVAQVKEQRVFVHNELQKLGVQCWPSEGNFILIKPKDSEEMHKYLQQNNIAVGSTAKSGLQGGLRISIGLPEHNHLFLKSMEKYLQRSDGCKK</sequence>
<protein>
    <recommendedName>
        <fullName evidence="5">histidinol-phosphate transaminase</fullName>
        <ecNumber evidence="5">2.6.1.9</ecNumber>
    </recommendedName>
</protein>
<accession>A0A5S9IQN8</accession>
<comment type="similarity">
    <text evidence="3">Belongs to the class-II pyridoxal-phosphate-dependent aminotransferase family. Histidinol-phosphate aminotransferase subfamily.</text>
</comment>
<dbReference type="EC" id="2.6.1.9" evidence="5"/>
<dbReference type="Proteomes" id="UP000326354">
    <property type="component" value="Chromosome"/>
</dbReference>
<dbReference type="GO" id="GO:0004400">
    <property type="term" value="F:histidinol-phosphate transaminase activity"/>
    <property type="evidence" value="ECO:0007669"/>
    <property type="project" value="UniProtKB-EC"/>
</dbReference>
<dbReference type="InterPro" id="IPR015421">
    <property type="entry name" value="PyrdxlP-dep_Trfase_major"/>
</dbReference>
<evidence type="ECO:0000313" key="14">
    <source>
        <dbReference type="Proteomes" id="UP000326354"/>
    </source>
</evidence>
<keyword evidence="9" id="KW-0663">Pyridoxal phosphate</keyword>
<dbReference type="PANTHER" id="PTHR43643:SF6">
    <property type="entry name" value="HISTIDINOL-PHOSPHATE AMINOTRANSFERASE"/>
    <property type="match status" value="1"/>
</dbReference>
<keyword evidence="14" id="KW-1185">Reference proteome</keyword>
<evidence type="ECO:0000256" key="5">
    <source>
        <dbReference type="ARBA" id="ARBA00012748"/>
    </source>
</evidence>
<dbReference type="InterPro" id="IPR015424">
    <property type="entry name" value="PyrdxlP-dep_Trfase"/>
</dbReference>
<keyword evidence="10" id="KW-0368">Histidine biosynthesis</keyword>